<sequence length="93" mass="10750">MKAWNACMWVFVLYPYIRFISCKWVYEVKTRFDGFLERYKVCLVARGFQHEHGRDYDEIFAPVAHMTTIHSLLAVTSVTLTISILVGGSFPAV</sequence>
<name>A0A1D6M348_MAIZE</name>
<reference evidence="1" key="1">
    <citation type="submission" date="2015-12" db="EMBL/GenBank/DDBJ databases">
        <title>Update maize B73 reference genome by single molecule sequencing technologies.</title>
        <authorList>
            <consortium name="Maize Genome Sequencing Project"/>
            <person name="Ware D."/>
        </authorList>
    </citation>
    <scope>NUCLEOTIDE SEQUENCE</scope>
    <source>
        <tissue evidence="1">Seedling</tissue>
    </source>
</reference>
<protein>
    <submittedName>
        <fullName evidence="1">Putative RING zinc finger domain superfamily protein</fullName>
    </submittedName>
</protein>
<accession>A0A1D6M348</accession>
<evidence type="ECO:0000313" key="1">
    <source>
        <dbReference type="EMBL" id="AQK85602.1"/>
    </source>
</evidence>
<dbReference type="EMBL" id="CM000782">
    <property type="protein sequence ID" value="AQK85602.1"/>
    <property type="molecule type" value="Genomic_DNA"/>
</dbReference>
<dbReference type="InterPro" id="IPR013103">
    <property type="entry name" value="RVT_2"/>
</dbReference>
<gene>
    <name evidence="1" type="ORF">ZEAMMB73_Zm00001d038092</name>
</gene>
<organism evidence="1">
    <name type="scientific">Zea mays</name>
    <name type="common">Maize</name>
    <dbReference type="NCBI Taxonomy" id="4577"/>
    <lineage>
        <taxon>Eukaryota</taxon>
        <taxon>Viridiplantae</taxon>
        <taxon>Streptophyta</taxon>
        <taxon>Embryophyta</taxon>
        <taxon>Tracheophyta</taxon>
        <taxon>Spermatophyta</taxon>
        <taxon>Magnoliopsida</taxon>
        <taxon>Liliopsida</taxon>
        <taxon>Poales</taxon>
        <taxon>Poaceae</taxon>
        <taxon>PACMAD clade</taxon>
        <taxon>Panicoideae</taxon>
        <taxon>Andropogonodae</taxon>
        <taxon>Andropogoneae</taxon>
        <taxon>Tripsacinae</taxon>
        <taxon>Zea</taxon>
    </lineage>
</organism>
<dbReference type="Pfam" id="PF07727">
    <property type="entry name" value="RVT_2"/>
    <property type="match status" value="1"/>
</dbReference>
<proteinExistence type="predicted"/>
<dbReference type="AlphaFoldDB" id="A0A1D6M348"/>